<keyword evidence="2" id="KW-1185">Reference proteome</keyword>
<evidence type="ECO:0000313" key="2">
    <source>
        <dbReference type="Proteomes" id="UP001589575"/>
    </source>
</evidence>
<organism evidence="1 2">
    <name type="scientific">Citricoccus parietis</name>
    <dbReference type="NCBI Taxonomy" id="592307"/>
    <lineage>
        <taxon>Bacteria</taxon>
        <taxon>Bacillati</taxon>
        <taxon>Actinomycetota</taxon>
        <taxon>Actinomycetes</taxon>
        <taxon>Micrococcales</taxon>
        <taxon>Micrococcaceae</taxon>
        <taxon>Citricoccus</taxon>
    </lineage>
</organism>
<comment type="caution">
    <text evidence="1">The sequence shown here is derived from an EMBL/GenBank/DDBJ whole genome shotgun (WGS) entry which is preliminary data.</text>
</comment>
<gene>
    <name evidence="1" type="ORF">ACFFX0_01405</name>
</gene>
<sequence length="90" mass="9550">MAGLGRVFLQMVHGHDLAAVAADELSHPGGRRAAAHLKDLPGLVILEQVGQPEQPLGVHGEASRERQAVVRGVDPPRQLHQGLDLPHGLP</sequence>
<protein>
    <submittedName>
        <fullName evidence="1">Uncharacterized protein</fullName>
    </submittedName>
</protein>
<accession>A0ABV5FTC5</accession>
<dbReference type="Proteomes" id="UP001589575">
    <property type="component" value="Unassembled WGS sequence"/>
</dbReference>
<evidence type="ECO:0000313" key="1">
    <source>
        <dbReference type="EMBL" id="MFB9069921.1"/>
    </source>
</evidence>
<reference evidence="1 2" key="1">
    <citation type="submission" date="2024-09" db="EMBL/GenBank/DDBJ databases">
        <authorList>
            <person name="Sun Q."/>
            <person name="Mori K."/>
        </authorList>
    </citation>
    <scope>NUCLEOTIDE SEQUENCE [LARGE SCALE GENOMIC DNA]</scope>
    <source>
        <strain evidence="1 2">CCM 7609</strain>
    </source>
</reference>
<dbReference type="EMBL" id="JBHMFI010000001">
    <property type="protein sequence ID" value="MFB9069921.1"/>
    <property type="molecule type" value="Genomic_DNA"/>
</dbReference>
<name>A0ABV5FTC5_9MICC</name>
<proteinExistence type="predicted"/>